<dbReference type="InterPro" id="IPR016177">
    <property type="entry name" value="DNA-bd_dom_sf"/>
</dbReference>
<evidence type="ECO:0000256" key="5">
    <source>
        <dbReference type="ARBA" id="ARBA00023242"/>
    </source>
</evidence>
<organism evidence="9 10">
    <name type="scientific">Vigna mungo</name>
    <name type="common">Black gram</name>
    <name type="synonym">Phaseolus mungo</name>
    <dbReference type="NCBI Taxonomy" id="3915"/>
    <lineage>
        <taxon>Eukaryota</taxon>
        <taxon>Viridiplantae</taxon>
        <taxon>Streptophyta</taxon>
        <taxon>Embryophyta</taxon>
        <taxon>Tracheophyta</taxon>
        <taxon>Spermatophyta</taxon>
        <taxon>Magnoliopsida</taxon>
        <taxon>eudicotyledons</taxon>
        <taxon>Gunneridae</taxon>
        <taxon>Pentapetalae</taxon>
        <taxon>rosids</taxon>
        <taxon>fabids</taxon>
        <taxon>Fabales</taxon>
        <taxon>Fabaceae</taxon>
        <taxon>Papilionoideae</taxon>
        <taxon>50 kb inversion clade</taxon>
        <taxon>NPAAA clade</taxon>
        <taxon>indigoferoid/millettioid clade</taxon>
        <taxon>Phaseoleae</taxon>
        <taxon>Vigna</taxon>
    </lineage>
</organism>
<dbReference type="FunFam" id="3.30.730.10:FF:000001">
    <property type="entry name" value="Ethylene-responsive transcription factor 2"/>
    <property type="match status" value="1"/>
</dbReference>
<sequence>MASSVIIAHFEGAAPSPSKPTTFRHVTTPQSPPSDHHTPFYDSGLSASTCYSPKKKKKKMCGGAIISDFIGVKRDRNVAAEQLWSELDPFSDLLGFDTTTITTSKRQPPFPVISDKKVESCAKKKKSVDAGKKTERARKNVYRGIRQRPWGKWAAEIRDPHKGVRVWLGTFPTAEEAARAYDAAAKRIRGDKAKLNFPDDTPPPSKKRCLSPDLPQQSSSSSTAPPPSAVSYSGDSSGGEELDLKQLELFLGLENEQPLPNNGVEWDNGNYMMDDLWMFDDVVVANRNLVY</sequence>
<evidence type="ECO:0000256" key="6">
    <source>
        <dbReference type="ARBA" id="ARBA00024343"/>
    </source>
</evidence>
<dbReference type="GO" id="GO:0003677">
    <property type="term" value="F:DNA binding"/>
    <property type="evidence" value="ECO:0007669"/>
    <property type="project" value="UniProtKB-KW"/>
</dbReference>
<protein>
    <recommendedName>
        <fullName evidence="8">AP2/ERF domain-containing protein</fullName>
    </recommendedName>
</protein>
<keyword evidence="3" id="KW-0238">DNA-binding</keyword>
<evidence type="ECO:0000256" key="7">
    <source>
        <dbReference type="SAM" id="MobiDB-lite"/>
    </source>
</evidence>
<evidence type="ECO:0000259" key="8">
    <source>
        <dbReference type="PROSITE" id="PS51032"/>
    </source>
</evidence>
<evidence type="ECO:0000313" key="10">
    <source>
        <dbReference type="Proteomes" id="UP001374535"/>
    </source>
</evidence>
<dbReference type="PANTHER" id="PTHR31190">
    <property type="entry name" value="DNA-BINDING DOMAIN"/>
    <property type="match status" value="1"/>
</dbReference>
<dbReference type="GO" id="GO:0003700">
    <property type="term" value="F:DNA-binding transcription factor activity"/>
    <property type="evidence" value="ECO:0007669"/>
    <property type="project" value="InterPro"/>
</dbReference>
<dbReference type="InterPro" id="IPR001471">
    <property type="entry name" value="AP2/ERF_dom"/>
</dbReference>
<keyword evidence="10" id="KW-1185">Reference proteome</keyword>
<comment type="subcellular location">
    <subcellularLocation>
        <location evidence="1">Nucleus</location>
    </subcellularLocation>
</comment>
<accession>A0AAQ3P240</accession>
<dbReference type="PRINTS" id="PR00367">
    <property type="entry name" value="ETHRSPELEMNT"/>
</dbReference>
<reference evidence="9 10" key="1">
    <citation type="journal article" date="2023" name="Life. Sci Alliance">
        <title>Evolutionary insights into 3D genome organization and epigenetic landscape of Vigna mungo.</title>
        <authorList>
            <person name="Junaid A."/>
            <person name="Singh B."/>
            <person name="Bhatia S."/>
        </authorList>
    </citation>
    <scope>NUCLEOTIDE SEQUENCE [LARGE SCALE GENOMIC DNA]</scope>
    <source>
        <strain evidence="9">Urdbean</strain>
    </source>
</reference>
<gene>
    <name evidence="9" type="ORF">V8G54_007632</name>
</gene>
<dbReference type="Gene3D" id="3.30.730.10">
    <property type="entry name" value="AP2/ERF domain"/>
    <property type="match status" value="1"/>
</dbReference>
<dbReference type="InterPro" id="IPR036955">
    <property type="entry name" value="AP2/ERF_dom_sf"/>
</dbReference>
<proteinExistence type="inferred from homology"/>
<dbReference type="GO" id="GO:0005634">
    <property type="term" value="C:nucleus"/>
    <property type="evidence" value="ECO:0007669"/>
    <property type="project" value="UniProtKB-SubCell"/>
</dbReference>
<feature type="compositionally biased region" description="Polar residues" evidence="7">
    <location>
        <begin position="19"/>
        <end position="29"/>
    </location>
</feature>
<dbReference type="PANTHER" id="PTHR31190:SF142">
    <property type="entry name" value="ETHYLENE-RESPONSIVE TRANSCRIPTION FACTOR RAP2-3"/>
    <property type="match status" value="1"/>
</dbReference>
<dbReference type="CDD" id="cd00018">
    <property type="entry name" value="AP2"/>
    <property type="match status" value="1"/>
</dbReference>
<keyword evidence="2" id="KW-0805">Transcription regulation</keyword>
<feature type="region of interest" description="Disordered" evidence="7">
    <location>
        <begin position="192"/>
        <end position="240"/>
    </location>
</feature>
<evidence type="ECO:0000256" key="1">
    <source>
        <dbReference type="ARBA" id="ARBA00004123"/>
    </source>
</evidence>
<evidence type="ECO:0000256" key="4">
    <source>
        <dbReference type="ARBA" id="ARBA00023163"/>
    </source>
</evidence>
<dbReference type="EMBL" id="CP144699">
    <property type="protein sequence ID" value="WVZ20310.1"/>
    <property type="molecule type" value="Genomic_DNA"/>
</dbReference>
<dbReference type="GO" id="GO:0009873">
    <property type="term" value="P:ethylene-activated signaling pathway"/>
    <property type="evidence" value="ECO:0007669"/>
    <property type="project" value="InterPro"/>
</dbReference>
<comment type="similarity">
    <text evidence="6">Belongs to the AP2/ERF transcription factor family. ERF subfamily.</text>
</comment>
<dbReference type="Proteomes" id="UP001374535">
    <property type="component" value="Chromosome 2"/>
</dbReference>
<keyword evidence="4" id="KW-0804">Transcription</keyword>
<dbReference type="PROSITE" id="PS51032">
    <property type="entry name" value="AP2_ERF"/>
    <property type="match status" value="1"/>
</dbReference>
<evidence type="ECO:0000256" key="3">
    <source>
        <dbReference type="ARBA" id="ARBA00023125"/>
    </source>
</evidence>
<dbReference type="AlphaFoldDB" id="A0AAQ3P240"/>
<dbReference type="SUPFAM" id="SSF54171">
    <property type="entry name" value="DNA-binding domain"/>
    <property type="match status" value="1"/>
</dbReference>
<evidence type="ECO:0000313" key="9">
    <source>
        <dbReference type="EMBL" id="WVZ20310.1"/>
    </source>
</evidence>
<feature type="domain" description="AP2/ERF" evidence="8">
    <location>
        <begin position="141"/>
        <end position="198"/>
    </location>
</feature>
<keyword evidence="5" id="KW-0539">Nucleus</keyword>
<feature type="region of interest" description="Disordered" evidence="7">
    <location>
        <begin position="12"/>
        <end position="39"/>
    </location>
</feature>
<dbReference type="InterPro" id="IPR044808">
    <property type="entry name" value="ERF_plant"/>
</dbReference>
<dbReference type="SMART" id="SM00380">
    <property type="entry name" value="AP2"/>
    <property type="match status" value="1"/>
</dbReference>
<evidence type="ECO:0000256" key="2">
    <source>
        <dbReference type="ARBA" id="ARBA00023015"/>
    </source>
</evidence>
<feature type="compositionally biased region" description="Low complexity" evidence="7">
    <location>
        <begin position="211"/>
        <end position="233"/>
    </location>
</feature>
<name>A0AAQ3P240_VIGMU</name>
<dbReference type="Pfam" id="PF00847">
    <property type="entry name" value="AP2"/>
    <property type="match status" value="1"/>
</dbReference>